<feature type="compositionally biased region" description="Low complexity" evidence="1">
    <location>
        <begin position="7"/>
        <end position="32"/>
    </location>
</feature>
<dbReference type="EMBL" id="LN871598">
    <property type="protein sequence ID" value="CTQ40942.1"/>
    <property type="molecule type" value="Genomic_DNA"/>
</dbReference>
<feature type="compositionally biased region" description="Polar residues" evidence="1">
    <location>
        <begin position="103"/>
        <end position="115"/>
    </location>
</feature>
<reference evidence="2 3" key="1">
    <citation type="journal article" date="2012" name="Nucleic Acids Res.">
        <title>Sequencing of the smallest Apicomplexan genome from the human pathogen Babesia microti.</title>
        <authorList>
            <person name="Cornillot E."/>
            <person name="Hadj-Kaddour K."/>
            <person name="Dassouli A."/>
            <person name="Noel B."/>
            <person name="Ranwez V."/>
            <person name="Vacherie B."/>
            <person name="Augagneur Y."/>
            <person name="Bres V."/>
            <person name="Duclos A."/>
            <person name="Randazzo S."/>
            <person name="Carcy B."/>
            <person name="Debierre-Grockiego F."/>
            <person name="Delbecq S."/>
            <person name="Moubri-Menage K."/>
            <person name="Shams-Eldin H."/>
            <person name="Usmani-Brown S."/>
            <person name="Bringaud F."/>
            <person name="Wincker P."/>
            <person name="Vivares C.P."/>
            <person name="Schwarz R.T."/>
            <person name="Schetters T.P."/>
            <person name="Krause P.J."/>
            <person name="Gorenflot A."/>
            <person name="Berry V."/>
            <person name="Barbe V."/>
            <person name="Ben Mamoun C."/>
        </authorList>
    </citation>
    <scope>NUCLEOTIDE SEQUENCE [LARGE SCALE GENOMIC DNA]</scope>
    <source>
        <strain evidence="2 3">RI</strain>
    </source>
</reference>
<dbReference type="VEuPathDB" id="PiroplasmaDB:BMR1_03g01715"/>
<dbReference type="Proteomes" id="UP000002899">
    <property type="component" value="Chromosome III"/>
</dbReference>
<feature type="region of interest" description="Disordered" evidence="1">
    <location>
        <begin position="1"/>
        <end position="138"/>
    </location>
</feature>
<reference evidence="2 3" key="2">
    <citation type="journal article" date="2013" name="PLoS ONE">
        <title>Whole genome mapping and re-organization of the nuclear and mitochondrial genomes of Babesia microti isolates.</title>
        <authorList>
            <person name="Cornillot E."/>
            <person name="Dassouli A."/>
            <person name="Garg A."/>
            <person name="Pachikara N."/>
            <person name="Randazzo S."/>
            <person name="Depoix D."/>
            <person name="Carcy B."/>
            <person name="Delbecq S."/>
            <person name="Frutos R."/>
            <person name="Silva J.C."/>
            <person name="Sutton R."/>
            <person name="Krause P.J."/>
            <person name="Mamoun C.B."/>
        </authorList>
    </citation>
    <scope>NUCLEOTIDE SEQUENCE [LARGE SCALE GENOMIC DNA]</scope>
    <source>
        <strain evidence="2 3">RI</strain>
    </source>
</reference>
<organism evidence="2 3">
    <name type="scientific">Babesia microti (strain RI)</name>
    <dbReference type="NCBI Taxonomy" id="1133968"/>
    <lineage>
        <taxon>Eukaryota</taxon>
        <taxon>Sar</taxon>
        <taxon>Alveolata</taxon>
        <taxon>Apicomplexa</taxon>
        <taxon>Aconoidasida</taxon>
        <taxon>Piroplasmida</taxon>
        <taxon>Babesiidae</taxon>
        <taxon>Babesia</taxon>
    </lineage>
</organism>
<sequence length="281" mass="32663">MGRSRSRSCSSRSGSRSMSLSNSIRSRSYSYYSRRDGSRSYSSSESISTSRSRGKYSRPYSRSRSSSYRPRRRSPRHKSKYYDHKSRRQINGRGAHGRRNVRVNGQTRIDNNFNRSRNDQPKIYRGGKYTPNNNYNGKRTLSVKETKIAENKYNSPPFLLKIYSQIGKTFTLEELTNLEQLEKYMSCIHIFGGTNFRDLVNLLKGEKPEYRSMKGIWEFYKFCSGKLVNLSKVHSVRLHQKIDFKSFKDIGLSIGEPLFVMIEDKTTANDASPVQESDWLD</sequence>
<dbReference type="KEGG" id="bmic:BMR1_03g01715"/>
<reference evidence="2 3" key="3">
    <citation type="journal article" date="2016" name="Sci. Rep.">
        <title>Genome-wide diversity and gene expression profiling of Babesia microti isolates identify polymorphic genes that mediate host-pathogen interactions.</title>
        <authorList>
            <person name="Silva J.C."/>
            <person name="Cornillot E."/>
            <person name="McCracken C."/>
            <person name="Usmani-Brown S."/>
            <person name="Dwivedi A."/>
            <person name="Ifeonu O.O."/>
            <person name="Crabtree J."/>
            <person name="Gotia H.T."/>
            <person name="Virji A.Z."/>
            <person name="Reynes C."/>
            <person name="Colinge J."/>
            <person name="Kumar V."/>
            <person name="Lawres L."/>
            <person name="Pazzi J.E."/>
            <person name="Pablo J.V."/>
            <person name="Hung C."/>
            <person name="Brancato J."/>
            <person name="Kumari P."/>
            <person name="Orvis J."/>
            <person name="Tretina K."/>
            <person name="Chibucos M."/>
            <person name="Ott S."/>
            <person name="Sadzewicz L."/>
            <person name="Sengamalay N."/>
            <person name="Shetty A.C."/>
            <person name="Su Q."/>
            <person name="Tallon L."/>
            <person name="Fraser C.M."/>
            <person name="Frutos R."/>
            <person name="Molina D.M."/>
            <person name="Krause P.J."/>
            <person name="Ben Mamoun C."/>
        </authorList>
    </citation>
    <scope>NUCLEOTIDE SEQUENCE [LARGE SCALE GENOMIC DNA]</scope>
    <source>
        <strain evidence="2 3">RI</strain>
    </source>
</reference>
<evidence type="ECO:0000313" key="2">
    <source>
        <dbReference type="EMBL" id="CTQ40942.1"/>
    </source>
</evidence>
<evidence type="ECO:0000313" key="3">
    <source>
        <dbReference type="Proteomes" id="UP000002899"/>
    </source>
</evidence>
<gene>
    <name evidence="2" type="ORF">BMR1_03g01715</name>
</gene>
<dbReference type="RefSeq" id="XP_012648953.1">
    <property type="nucleotide sequence ID" value="XM_012793499.1"/>
</dbReference>
<feature type="compositionally biased region" description="Basic residues" evidence="1">
    <location>
        <begin position="69"/>
        <end position="101"/>
    </location>
</feature>
<dbReference type="AlphaFoldDB" id="A0A0K3AN53"/>
<evidence type="ECO:0000256" key="1">
    <source>
        <dbReference type="SAM" id="MobiDB-lite"/>
    </source>
</evidence>
<dbReference type="GeneID" id="24424978"/>
<feature type="compositionally biased region" description="Low complexity" evidence="1">
    <location>
        <begin position="39"/>
        <end position="68"/>
    </location>
</feature>
<keyword evidence="3" id="KW-1185">Reference proteome</keyword>
<protein>
    <submittedName>
        <fullName evidence="2">Uncharacterized protein</fullName>
    </submittedName>
</protein>
<proteinExistence type="predicted"/>
<name>A0A0K3AN53_BABMR</name>
<accession>A0A0K3AN53</accession>